<organism evidence="1 2">
    <name type="scientific">Cesiribacter andamanensis AMV16</name>
    <dbReference type="NCBI Taxonomy" id="1279009"/>
    <lineage>
        <taxon>Bacteria</taxon>
        <taxon>Pseudomonadati</taxon>
        <taxon>Bacteroidota</taxon>
        <taxon>Cytophagia</taxon>
        <taxon>Cytophagales</taxon>
        <taxon>Cesiribacteraceae</taxon>
        <taxon>Cesiribacter</taxon>
    </lineage>
</organism>
<dbReference type="OrthoDB" id="2575320at2"/>
<sequence length="199" mass="23583">MPAPSPLSEQELRYLADQDFLTAKHRILLSLRQQLEQSQRLLQQQQASLGLPAAVWQQPPKISRGENYELLPYLVLDYPRIFKPDGVFAYRIMIRWGHEISASLHLAGHYWQHYQAALRKRLPRLQAKNWWVCVHTSPWEYHFRPDNYLPLQQLQQENGLLPLARKPFFKLSRQLPLAQYQQLPSFSLDTLRQLSRLLH</sequence>
<evidence type="ECO:0000313" key="2">
    <source>
        <dbReference type="Proteomes" id="UP000011910"/>
    </source>
</evidence>
<keyword evidence="2" id="KW-1185">Reference proteome</keyword>
<dbReference type="AlphaFoldDB" id="M7NVG9"/>
<gene>
    <name evidence="1" type="ORF">ADICEAN_02400</name>
</gene>
<dbReference type="RefSeq" id="WP_009195791.1">
    <property type="nucleotide sequence ID" value="NZ_AODQ01000057.1"/>
</dbReference>
<name>M7NVG9_9BACT</name>
<reference evidence="1 2" key="1">
    <citation type="journal article" date="2013" name="Genome Announc.">
        <title>Draft Genome Sequence of Cesiribacter andamanensis Strain AMV16T, Isolated from a Soil Sample from a Mud Volcano in the Andaman Islands, India.</title>
        <authorList>
            <person name="Shivaji S."/>
            <person name="Ara S."/>
            <person name="Begum Z."/>
            <person name="Srinivas T.N."/>
            <person name="Singh A."/>
            <person name="Kumar Pinnaka A."/>
        </authorList>
    </citation>
    <scope>NUCLEOTIDE SEQUENCE [LARGE SCALE GENOMIC DNA]</scope>
    <source>
        <strain evidence="1 2">AMV16</strain>
    </source>
</reference>
<dbReference type="EMBL" id="AODQ01000057">
    <property type="protein sequence ID" value="EMR02469.1"/>
    <property type="molecule type" value="Genomic_DNA"/>
</dbReference>
<protein>
    <submittedName>
        <fullName evidence="1">Uncharacterized protein</fullName>
    </submittedName>
</protein>
<comment type="caution">
    <text evidence="1">The sequence shown here is derived from an EMBL/GenBank/DDBJ whole genome shotgun (WGS) entry which is preliminary data.</text>
</comment>
<evidence type="ECO:0000313" key="1">
    <source>
        <dbReference type="EMBL" id="EMR02469.1"/>
    </source>
</evidence>
<dbReference type="STRING" id="1279009.ADICEAN_02400"/>
<accession>M7NVG9</accession>
<dbReference type="Proteomes" id="UP000011910">
    <property type="component" value="Unassembled WGS sequence"/>
</dbReference>
<proteinExistence type="predicted"/>